<evidence type="ECO:0000313" key="4">
    <source>
        <dbReference type="Proteomes" id="UP000005240"/>
    </source>
</evidence>
<reference evidence="3 4" key="3">
    <citation type="journal article" date="2017" name="G3 (Bethesda)">
        <title>Comparative analysis highlights variable genome content of wheat rusts and divergence of the mating loci.</title>
        <authorList>
            <person name="Cuomo C.A."/>
            <person name="Bakkeren G."/>
            <person name="Khalil H.B."/>
            <person name="Panwar V."/>
            <person name="Joly D."/>
            <person name="Linning R."/>
            <person name="Sakthikumar S."/>
            <person name="Song X."/>
            <person name="Adiconis X."/>
            <person name="Fan L."/>
            <person name="Goldberg J.M."/>
            <person name="Levin J.Z."/>
            <person name="Young S."/>
            <person name="Zeng Q."/>
            <person name="Anikster Y."/>
            <person name="Bruce M."/>
            <person name="Wang M."/>
            <person name="Yin C."/>
            <person name="McCallum B."/>
            <person name="Szabo L.J."/>
            <person name="Hulbert S."/>
            <person name="Chen X."/>
            <person name="Fellers J.P."/>
        </authorList>
    </citation>
    <scope>NUCLEOTIDE SEQUENCE</scope>
    <source>
        <strain evidence="3">isolate 1-1 / race 1 (BBBD)</strain>
        <strain evidence="4">Isolate 1-1 / race 1 (BBBD)</strain>
    </source>
</reference>
<evidence type="ECO:0000313" key="2">
    <source>
        <dbReference type="EMBL" id="OAV91736.1"/>
    </source>
</evidence>
<proteinExistence type="predicted"/>
<reference evidence="2" key="2">
    <citation type="submission" date="2016-05" db="EMBL/GenBank/DDBJ databases">
        <title>Comparative analysis highlights variable genome content of wheat rusts and divergence of the mating loci.</title>
        <authorList>
            <person name="Cuomo C.A."/>
            <person name="Bakkeren G."/>
            <person name="Szabo L."/>
            <person name="Khalil H."/>
            <person name="Joly D."/>
            <person name="Goldberg J."/>
            <person name="Young S."/>
            <person name="Zeng Q."/>
            <person name="Fellers J."/>
        </authorList>
    </citation>
    <scope>NUCLEOTIDE SEQUENCE [LARGE SCALE GENOMIC DNA]</scope>
    <source>
        <strain evidence="2">1-1 BBBD Race 1</strain>
    </source>
</reference>
<dbReference type="EnsemblFungi" id="PTTG_27897-t43_1">
    <property type="protein sequence ID" value="PTTG_27897-t43_1-p1"/>
    <property type="gene ID" value="PTTG_27897"/>
</dbReference>
<feature type="chain" id="PRO_5008109881" description="Secreted protein" evidence="1">
    <location>
        <begin position="24"/>
        <end position="116"/>
    </location>
</feature>
<accession>A0A180GG75</accession>
<dbReference type="AlphaFoldDB" id="A0A180GG75"/>
<sequence length="116" mass="12682">MYSATFLRVCVALMLQGPPPNDAKMPPFLCLEEDRPQALCLNAEPPLVQSTTPPTHTVGVLPSNWNGRHNDCQLLANAHPGKTIQKLCCSAKLKVDGDTDRWGFFRVSAADVSDMC</sequence>
<dbReference type="EMBL" id="ADAS02000076">
    <property type="protein sequence ID" value="OAV91736.1"/>
    <property type="molecule type" value="Genomic_DNA"/>
</dbReference>
<evidence type="ECO:0000256" key="1">
    <source>
        <dbReference type="SAM" id="SignalP"/>
    </source>
</evidence>
<name>A0A180GG75_PUCT1</name>
<feature type="signal peptide" evidence="1">
    <location>
        <begin position="1"/>
        <end position="23"/>
    </location>
</feature>
<dbReference type="VEuPathDB" id="FungiDB:PTTG_27897"/>
<dbReference type="Proteomes" id="UP000005240">
    <property type="component" value="Unassembled WGS sequence"/>
</dbReference>
<keyword evidence="4" id="KW-1185">Reference proteome</keyword>
<keyword evidence="1" id="KW-0732">Signal</keyword>
<evidence type="ECO:0008006" key="5">
    <source>
        <dbReference type="Google" id="ProtNLM"/>
    </source>
</evidence>
<dbReference type="OrthoDB" id="10350945at2759"/>
<reference evidence="2" key="1">
    <citation type="submission" date="2009-11" db="EMBL/GenBank/DDBJ databases">
        <authorList>
            <consortium name="The Broad Institute Genome Sequencing Platform"/>
            <person name="Ward D."/>
            <person name="Feldgarden M."/>
            <person name="Earl A."/>
            <person name="Young S.K."/>
            <person name="Zeng Q."/>
            <person name="Koehrsen M."/>
            <person name="Alvarado L."/>
            <person name="Berlin A."/>
            <person name="Bochicchio J."/>
            <person name="Borenstein D."/>
            <person name="Chapman S.B."/>
            <person name="Chen Z."/>
            <person name="Engels R."/>
            <person name="Freedman E."/>
            <person name="Gellesch M."/>
            <person name="Goldberg J."/>
            <person name="Griggs A."/>
            <person name="Gujja S."/>
            <person name="Heilman E."/>
            <person name="Heiman D."/>
            <person name="Hepburn T."/>
            <person name="Howarth C."/>
            <person name="Jen D."/>
            <person name="Larson L."/>
            <person name="Lewis B."/>
            <person name="Mehta T."/>
            <person name="Park D."/>
            <person name="Pearson M."/>
            <person name="Roberts A."/>
            <person name="Saif S."/>
            <person name="Shea T."/>
            <person name="Shenoy N."/>
            <person name="Sisk P."/>
            <person name="Stolte C."/>
            <person name="Sykes S."/>
            <person name="Thomson T."/>
            <person name="Walk T."/>
            <person name="White J."/>
            <person name="Yandava C."/>
            <person name="Izard J."/>
            <person name="Baranova O.V."/>
            <person name="Blanton J.M."/>
            <person name="Tanner A.C."/>
            <person name="Dewhirst F.E."/>
            <person name="Haas B."/>
            <person name="Nusbaum C."/>
            <person name="Birren B."/>
        </authorList>
    </citation>
    <scope>NUCLEOTIDE SEQUENCE [LARGE SCALE GENOMIC DNA]</scope>
    <source>
        <strain evidence="2">1-1 BBBD Race 1</strain>
    </source>
</reference>
<organism evidence="2">
    <name type="scientific">Puccinia triticina (isolate 1-1 / race 1 (BBBD))</name>
    <name type="common">Brown leaf rust fungus</name>
    <dbReference type="NCBI Taxonomy" id="630390"/>
    <lineage>
        <taxon>Eukaryota</taxon>
        <taxon>Fungi</taxon>
        <taxon>Dikarya</taxon>
        <taxon>Basidiomycota</taxon>
        <taxon>Pucciniomycotina</taxon>
        <taxon>Pucciniomycetes</taxon>
        <taxon>Pucciniales</taxon>
        <taxon>Pucciniaceae</taxon>
        <taxon>Puccinia</taxon>
    </lineage>
</organism>
<gene>
    <name evidence="2" type="ORF">PTTG_27897</name>
</gene>
<evidence type="ECO:0000313" key="3">
    <source>
        <dbReference type="EnsemblFungi" id="PTTG_27897-t43_1-p1"/>
    </source>
</evidence>
<reference evidence="3" key="4">
    <citation type="submission" date="2025-05" db="UniProtKB">
        <authorList>
            <consortium name="EnsemblFungi"/>
        </authorList>
    </citation>
    <scope>IDENTIFICATION</scope>
    <source>
        <strain evidence="3">isolate 1-1 / race 1 (BBBD)</strain>
    </source>
</reference>
<protein>
    <recommendedName>
        <fullName evidence="5">Secreted protein</fullName>
    </recommendedName>
</protein>